<gene>
    <name evidence="1" type="ORF">BN2614_LOCUS3</name>
</gene>
<dbReference type="AlphaFoldDB" id="A0A9X9Q6G4"/>
<dbReference type="Proteomes" id="UP000269945">
    <property type="component" value="Unassembled WGS sequence"/>
</dbReference>
<name>A0A9X9Q6G4_GULGU</name>
<dbReference type="EMBL" id="CYRY02042658">
    <property type="protein sequence ID" value="VCX36444.1"/>
    <property type="molecule type" value="Genomic_DNA"/>
</dbReference>
<protein>
    <submittedName>
        <fullName evidence="1">Uncharacterized protein</fullName>
    </submittedName>
</protein>
<comment type="caution">
    <text evidence="1">The sequence shown here is derived from an EMBL/GenBank/DDBJ whole genome shotgun (WGS) entry which is preliminary data.</text>
</comment>
<sequence length="73" mass="8124">MYCHHEFCDDVKVLIANGSSDHMSHTCKVSPPCEPADEIAAVKSGERPCHTHHICMVSLHCEHSDEPSDLRPD</sequence>
<keyword evidence="2" id="KW-1185">Reference proteome</keyword>
<accession>A0A9X9Q6G4</accession>
<reference evidence="1 2" key="1">
    <citation type="submission" date="2018-10" db="EMBL/GenBank/DDBJ databases">
        <authorList>
            <person name="Ekblom R."/>
            <person name="Jareborg N."/>
        </authorList>
    </citation>
    <scope>NUCLEOTIDE SEQUENCE [LARGE SCALE GENOMIC DNA]</scope>
    <source>
        <tissue evidence="1">Muscle</tissue>
    </source>
</reference>
<evidence type="ECO:0000313" key="2">
    <source>
        <dbReference type="Proteomes" id="UP000269945"/>
    </source>
</evidence>
<proteinExistence type="predicted"/>
<organism evidence="1 2">
    <name type="scientific">Gulo gulo</name>
    <name type="common">Wolverine</name>
    <name type="synonym">Gluton</name>
    <dbReference type="NCBI Taxonomy" id="48420"/>
    <lineage>
        <taxon>Eukaryota</taxon>
        <taxon>Metazoa</taxon>
        <taxon>Chordata</taxon>
        <taxon>Craniata</taxon>
        <taxon>Vertebrata</taxon>
        <taxon>Euteleostomi</taxon>
        <taxon>Mammalia</taxon>
        <taxon>Eutheria</taxon>
        <taxon>Laurasiatheria</taxon>
        <taxon>Carnivora</taxon>
        <taxon>Caniformia</taxon>
        <taxon>Musteloidea</taxon>
        <taxon>Mustelidae</taxon>
        <taxon>Guloninae</taxon>
        <taxon>Gulo</taxon>
    </lineage>
</organism>
<evidence type="ECO:0000313" key="1">
    <source>
        <dbReference type="EMBL" id="VCX36444.1"/>
    </source>
</evidence>